<comment type="function">
    <text evidence="11">Mannosyltransferase involved in glycosylphosphatidylinositol-anchor biosynthesis.</text>
</comment>
<organism evidence="12 13">
    <name type="scientific">Sus scrofa</name>
    <name type="common">Pig</name>
    <dbReference type="NCBI Taxonomy" id="9823"/>
    <lineage>
        <taxon>Eukaryota</taxon>
        <taxon>Metazoa</taxon>
        <taxon>Chordata</taxon>
        <taxon>Craniata</taxon>
        <taxon>Vertebrata</taxon>
        <taxon>Euteleostomi</taxon>
        <taxon>Mammalia</taxon>
        <taxon>Eutheria</taxon>
        <taxon>Laurasiatheria</taxon>
        <taxon>Artiodactyla</taxon>
        <taxon>Suina</taxon>
        <taxon>Suidae</taxon>
        <taxon>Sus</taxon>
    </lineage>
</organism>
<dbReference type="Pfam" id="PF04188">
    <property type="entry name" value="Mannosyl_trans2"/>
    <property type="match status" value="1"/>
</dbReference>
<accession>A0A8W4FPI6</accession>
<keyword evidence="5 11" id="KW-0328">Glycosyltransferase</keyword>
<feature type="transmembrane region" description="Helical" evidence="11">
    <location>
        <begin position="12"/>
        <end position="33"/>
    </location>
</feature>
<dbReference type="PANTHER" id="PTHR12468">
    <property type="entry name" value="GPI MANNOSYLTRANSFERASE 2"/>
    <property type="match status" value="1"/>
</dbReference>
<reference evidence="12" key="2">
    <citation type="submission" date="2025-08" db="UniProtKB">
        <authorList>
            <consortium name="Ensembl"/>
        </authorList>
    </citation>
    <scope>IDENTIFICATION</scope>
</reference>
<comment type="pathway">
    <text evidence="2 11">Glycolipid biosynthesis; glycosylphosphatidylinositol-anchor biosynthesis.</text>
</comment>
<evidence type="ECO:0000256" key="2">
    <source>
        <dbReference type="ARBA" id="ARBA00004687"/>
    </source>
</evidence>
<evidence type="ECO:0000256" key="1">
    <source>
        <dbReference type="ARBA" id="ARBA00004477"/>
    </source>
</evidence>
<keyword evidence="4 11" id="KW-0337">GPI-anchor biosynthesis</keyword>
<dbReference type="Ensembl" id="ENSSSCT00000098906.1">
    <property type="protein sequence ID" value="ENSSSCP00000081286.1"/>
    <property type="gene ID" value="ENSSSCG00000040007.3"/>
</dbReference>
<evidence type="ECO:0000256" key="9">
    <source>
        <dbReference type="ARBA" id="ARBA00022989"/>
    </source>
</evidence>
<reference evidence="12" key="1">
    <citation type="journal article" date="2020" name="Gigascience">
        <title>An improved pig reference genome sequence to enable pig genetics and genomics research.</title>
        <authorList>
            <person name="Warr A."/>
            <person name="Affara N."/>
            <person name="Aken B."/>
            <person name="Beiki H."/>
            <person name="Bickhart D.M."/>
            <person name="Billis K."/>
            <person name="Chow W."/>
            <person name="Eory L."/>
            <person name="Finlayson H.A."/>
            <person name="Flicek P."/>
            <person name="Giron C.G."/>
            <person name="Griffin D.K."/>
            <person name="Hall R."/>
            <person name="Hannum G."/>
            <person name="Hourlier T."/>
            <person name="Howe K."/>
            <person name="Hume D.A."/>
            <person name="Izuogu O."/>
            <person name="Kim K."/>
            <person name="Koren S."/>
            <person name="Liu H."/>
            <person name="Manchanda N."/>
            <person name="Martin F.J."/>
            <person name="Nonneman D.J."/>
            <person name="O'Connor R.E."/>
            <person name="Phillippy A.M."/>
            <person name="Rohrer G.A."/>
            <person name="Rosen B.D."/>
            <person name="Rund L.A."/>
            <person name="Sargent C.A."/>
            <person name="Schook L.B."/>
            <person name="Schroeder S.G."/>
            <person name="Schwartz A.S."/>
            <person name="Skinner B.M."/>
            <person name="Talbot R."/>
            <person name="Tseng E."/>
            <person name="Tuggle C.K."/>
            <person name="Watson M."/>
            <person name="Smith T.P.L."/>
            <person name="Archibald A.L."/>
        </authorList>
    </citation>
    <scope>NUCLEOTIDE SEQUENCE [LARGE SCALE GENOMIC DNA]</scope>
    <source>
        <strain evidence="12">Duroc</strain>
    </source>
</reference>
<feature type="transmembrane region" description="Helical" evidence="11">
    <location>
        <begin position="194"/>
        <end position="214"/>
    </location>
</feature>
<feature type="transmembrane region" description="Helical" evidence="11">
    <location>
        <begin position="85"/>
        <end position="102"/>
    </location>
</feature>
<evidence type="ECO:0000256" key="6">
    <source>
        <dbReference type="ARBA" id="ARBA00022679"/>
    </source>
</evidence>
<feature type="transmembrane region" description="Helical" evidence="11">
    <location>
        <begin position="114"/>
        <end position="134"/>
    </location>
</feature>
<feature type="transmembrane region" description="Helical" evidence="11">
    <location>
        <begin position="234"/>
        <end position="255"/>
    </location>
</feature>
<reference evidence="12" key="3">
    <citation type="submission" date="2025-09" db="UniProtKB">
        <authorList>
            <consortium name="Ensembl"/>
        </authorList>
    </citation>
    <scope>IDENTIFICATION</scope>
</reference>
<evidence type="ECO:0000256" key="5">
    <source>
        <dbReference type="ARBA" id="ARBA00022676"/>
    </source>
</evidence>
<dbReference type="Reactome" id="R-SSC-162710">
    <property type="pathway name" value="Synthesis of glycosylphosphatidylinositol (GPI)"/>
</dbReference>
<evidence type="ECO:0000256" key="11">
    <source>
        <dbReference type="RuleBase" id="RU363112"/>
    </source>
</evidence>
<evidence type="ECO:0000256" key="7">
    <source>
        <dbReference type="ARBA" id="ARBA00022692"/>
    </source>
</evidence>
<keyword evidence="13" id="KW-1185">Reference proteome</keyword>
<protein>
    <recommendedName>
        <fullName evidence="11">GPI mannosyltransferase 2</fullName>
        <ecNumber evidence="11">2.4.1.-</ecNumber>
    </recommendedName>
</protein>
<evidence type="ECO:0000256" key="4">
    <source>
        <dbReference type="ARBA" id="ARBA00022502"/>
    </source>
</evidence>
<keyword evidence="10 11" id="KW-0472">Membrane</keyword>
<dbReference type="InterPro" id="IPR007315">
    <property type="entry name" value="PIG-V/Gpi18"/>
</dbReference>
<dbReference type="GO" id="GO:0004376">
    <property type="term" value="F:GPI mannosyltransferase activity"/>
    <property type="evidence" value="ECO:0007669"/>
    <property type="project" value="InterPro"/>
</dbReference>
<name>A0A8W4FPI6_PIG</name>
<comment type="similarity">
    <text evidence="3 11">Belongs to the PIGV family.</text>
</comment>
<keyword evidence="8 11" id="KW-0256">Endoplasmic reticulum</keyword>
<sequence length="501" mass="55757">MWPLDPSLKEVLGFAVGCRVLTLVLQAFFNAIIPDHRAEAFSPPRFGPSSSVDQLVEGLLGGLSHWDAEHFLFIAEHGYLYEHNFAFFPGFPLVLLVGTELLRPLWGLLSLRSCLLISVALLNSLFSVLAALALHDLGCLVLHCPRQAFYGALLFCLSPANVFLTAGYSEALFALLTFSAMAQLERGRSWTSGLLFALATGVRANGLVNVGFLVHSQCQGFFSSLTMRNPLRQLLKLMGSVFLSVLSLGLPFGLFQYYAYTQFCVQGSAHPIPKPLLQLALDKGYRVAEGNEPPWCSWKLPLVYSYVQDIYWNVGFLRYYELKQVPNFLLAAPMAVLVAWATWTYVTTHPWLCLTLGMQRNKNNKSLEKPDPGFLSPRVFVYLVHAAVLLLFGSSHQVFVLLHSHCILVFSSLASRSRTTAEIPKDCALEASCRRLSTRTKGPQKLYHGTLVQLESLFSGHTMHSRLLPDLLAPGTTPTLQLPALDMTWRLRGQASRLNRI</sequence>
<dbReference type="GO" id="GO:0005789">
    <property type="term" value="C:endoplasmic reticulum membrane"/>
    <property type="evidence" value="ECO:0007669"/>
    <property type="project" value="UniProtKB-SubCell"/>
</dbReference>
<dbReference type="EC" id="2.4.1.-" evidence="11"/>
<comment type="subcellular location">
    <subcellularLocation>
        <location evidence="1 11">Endoplasmic reticulum membrane</location>
        <topology evidence="1 11">Multi-pass membrane protein</topology>
    </subcellularLocation>
</comment>
<keyword evidence="9 11" id="KW-1133">Transmembrane helix</keyword>
<dbReference type="Proteomes" id="UP000008227">
    <property type="component" value="Chromosome 6"/>
</dbReference>
<dbReference type="GeneTree" id="ENSGT00390000013174"/>
<dbReference type="AlphaFoldDB" id="A0A8W4FPI6"/>
<feature type="transmembrane region" description="Helical" evidence="11">
    <location>
        <begin position="149"/>
        <end position="182"/>
    </location>
</feature>
<dbReference type="GO" id="GO:0006506">
    <property type="term" value="P:GPI anchor biosynthetic process"/>
    <property type="evidence" value="ECO:0007669"/>
    <property type="project" value="UniProtKB-KW"/>
</dbReference>
<gene>
    <name evidence="12" type="primary">PIGV</name>
</gene>
<evidence type="ECO:0000256" key="8">
    <source>
        <dbReference type="ARBA" id="ARBA00022824"/>
    </source>
</evidence>
<feature type="transmembrane region" description="Helical" evidence="11">
    <location>
        <begin position="379"/>
        <end position="402"/>
    </location>
</feature>
<evidence type="ECO:0000256" key="3">
    <source>
        <dbReference type="ARBA" id="ARBA00008698"/>
    </source>
</evidence>
<feature type="transmembrane region" description="Helical" evidence="11">
    <location>
        <begin position="328"/>
        <end position="346"/>
    </location>
</feature>
<dbReference type="PANTHER" id="PTHR12468:SF2">
    <property type="entry name" value="GPI MANNOSYLTRANSFERASE 2"/>
    <property type="match status" value="1"/>
</dbReference>
<evidence type="ECO:0000313" key="13">
    <source>
        <dbReference type="Proteomes" id="UP000008227"/>
    </source>
</evidence>
<keyword evidence="6 11" id="KW-0808">Transferase</keyword>
<evidence type="ECO:0000313" key="12">
    <source>
        <dbReference type="Ensembl" id="ENSSSCP00000081286.1"/>
    </source>
</evidence>
<dbReference type="GO" id="GO:0000009">
    <property type="term" value="F:alpha-1,6-mannosyltransferase activity"/>
    <property type="evidence" value="ECO:0007669"/>
    <property type="project" value="Ensembl"/>
</dbReference>
<keyword evidence="7 11" id="KW-0812">Transmembrane</keyword>
<evidence type="ECO:0000256" key="10">
    <source>
        <dbReference type="ARBA" id="ARBA00023136"/>
    </source>
</evidence>
<proteinExistence type="inferred from homology"/>